<proteinExistence type="predicted"/>
<dbReference type="GeneID" id="102592405"/>
<dbReference type="NCBIfam" id="TIGR01640">
    <property type="entry name" value="F_box_assoc_1"/>
    <property type="match status" value="1"/>
</dbReference>
<dbReference type="InterPro" id="IPR036047">
    <property type="entry name" value="F-box-like_dom_sf"/>
</dbReference>
<dbReference type="CDD" id="cd22157">
    <property type="entry name" value="F-box_AtFBW1-like"/>
    <property type="match status" value="1"/>
</dbReference>
<dbReference type="Pfam" id="PF07734">
    <property type="entry name" value="FBA_1"/>
    <property type="match status" value="1"/>
</dbReference>
<dbReference type="InParanoid" id="M1AK40"/>
<sequence length="405" mass="47326">MAGGIMKKLPEDIIVYVLSRFPVKSLMRLKSISKSWYILIDSSSFTHLHLNHINNEFILLTCSVYEEEYEKFKTDMSFLSNDSNDNLNPFNQDFQDCDVSELTAAFSSNFDEFIGPSHGLIALVGSIDTVIFNPTTRHYRVLPPSPFDCPEGFYHDINGLGFGFDPMLNDYKVVRISKVYTDPYKYSYHSIREKKVEVYDMWVDSWRELDILDQQLPGIYWLPCSQKFYKGSCHWFTNTTDDNSVAVFCFDITTETFRIMNMPDCCHFFYGPRYGLVILIECLTLICYHDREPQVDPSEDMIDIWIMKEYGVSESWIKKYTIQPLPIEYPLAGWKDYLLYFQSTRGLLISYNLHSDEVKELILHGFSGTLRVVVYTESLIQIPRGRDHSRQVKHFHRTYNSSTVT</sequence>
<dbReference type="Pfam" id="PF00646">
    <property type="entry name" value="F-box"/>
    <property type="match status" value="1"/>
</dbReference>
<feature type="domain" description="F-box" evidence="1">
    <location>
        <begin position="3"/>
        <end position="48"/>
    </location>
</feature>
<evidence type="ECO:0000313" key="2">
    <source>
        <dbReference type="EnsemblPlants" id="PGSC0003DMT400024421"/>
    </source>
</evidence>
<dbReference type="PROSITE" id="PS50181">
    <property type="entry name" value="FBOX"/>
    <property type="match status" value="1"/>
</dbReference>
<keyword evidence="3" id="KW-1185">Reference proteome</keyword>
<dbReference type="KEGG" id="sot:102592405"/>
<evidence type="ECO:0000313" key="3">
    <source>
        <dbReference type="Proteomes" id="UP000011115"/>
    </source>
</evidence>
<protein>
    <submittedName>
        <fullName evidence="2">Class S F-box protein</fullName>
    </submittedName>
</protein>
<dbReference type="OrthoDB" id="830198at2759"/>
<dbReference type="Proteomes" id="UP000011115">
    <property type="component" value="Unassembled WGS sequence"/>
</dbReference>
<reference evidence="2" key="2">
    <citation type="submission" date="2015-06" db="UniProtKB">
        <authorList>
            <consortium name="EnsemblPlants"/>
        </authorList>
    </citation>
    <scope>IDENTIFICATION</scope>
    <source>
        <strain evidence="2">DM1-3 516 R44</strain>
    </source>
</reference>
<evidence type="ECO:0000259" key="1">
    <source>
        <dbReference type="PROSITE" id="PS50181"/>
    </source>
</evidence>
<dbReference type="HOGENOM" id="CLU_027176_1_2_1"/>
<dbReference type="PANTHER" id="PTHR31672:SF13">
    <property type="entry name" value="F-BOX PROTEIN CPR30-LIKE"/>
    <property type="match status" value="1"/>
</dbReference>
<dbReference type="InterPro" id="IPR001810">
    <property type="entry name" value="F-box_dom"/>
</dbReference>
<dbReference type="OMA" id="WIMSEYS"/>
<dbReference type="PaxDb" id="4113-PGSC0003DMT400024421"/>
<dbReference type="Gene3D" id="1.20.1280.50">
    <property type="match status" value="1"/>
</dbReference>
<organism evidence="2 3">
    <name type="scientific">Solanum tuberosum</name>
    <name type="common">Potato</name>
    <dbReference type="NCBI Taxonomy" id="4113"/>
    <lineage>
        <taxon>Eukaryota</taxon>
        <taxon>Viridiplantae</taxon>
        <taxon>Streptophyta</taxon>
        <taxon>Embryophyta</taxon>
        <taxon>Tracheophyta</taxon>
        <taxon>Spermatophyta</taxon>
        <taxon>Magnoliopsida</taxon>
        <taxon>eudicotyledons</taxon>
        <taxon>Gunneridae</taxon>
        <taxon>Pentapetalae</taxon>
        <taxon>asterids</taxon>
        <taxon>lamiids</taxon>
        <taxon>Solanales</taxon>
        <taxon>Solanaceae</taxon>
        <taxon>Solanoideae</taxon>
        <taxon>Solaneae</taxon>
        <taxon>Solanum</taxon>
    </lineage>
</organism>
<dbReference type="Gramene" id="PGSC0003DMT400024421">
    <property type="protein sequence ID" value="PGSC0003DMT400024421"/>
    <property type="gene ID" value="PGSC0003DMG400009446"/>
</dbReference>
<dbReference type="EnsemblPlants" id="PGSC0003DMT400024421">
    <property type="protein sequence ID" value="PGSC0003DMT400024421"/>
    <property type="gene ID" value="PGSC0003DMG400009446"/>
</dbReference>
<dbReference type="SUPFAM" id="SSF81383">
    <property type="entry name" value="F-box domain"/>
    <property type="match status" value="1"/>
</dbReference>
<dbReference type="InterPro" id="IPR006527">
    <property type="entry name" value="F-box-assoc_dom_typ1"/>
</dbReference>
<dbReference type="RefSeq" id="XP_006341882.1">
    <property type="nucleotide sequence ID" value="XM_006341820.1"/>
</dbReference>
<dbReference type="InterPro" id="IPR017451">
    <property type="entry name" value="F-box-assoc_interact_dom"/>
</dbReference>
<dbReference type="AlphaFoldDB" id="M1AK40"/>
<dbReference type="PANTHER" id="PTHR31672">
    <property type="entry name" value="BNACNNG10540D PROTEIN"/>
    <property type="match status" value="1"/>
</dbReference>
<dbReference type="InterPro" id="IPR050796">
    <property type="entry name" value="SCF_F-box_component"/>
</dbReference>
<name>M1AK40_SOLTU</name>
<reference evidence="3" key="1">
    <citation type="journal article" date="2011" name="Nature">
        <title>Genome sequence and analysis of the tuber crop potato.</title>
        <authorList>
            <consortium name="The Potato Genome Sequencing Consortium"/>
        </authorList>
    </citation>
    <scope>NUCLEOTIDE SEQUENCE [LARGE SCALE GENOMIC DNA]</scope>
    <source>
        <strain evidence="3">cv. DM1-3 516 R44</strain>
    </source>
</reference>
<gene>
    <name evidence="2" type="primary">LOC102592405</name>
</gene>
<dbReference type="SMART" id="SM00256">
    <property type="entry name" value="FBOX"/>
    <property type="match status" value="1"/>
</dbReference>
<accession>M1AK40</accession>
<dbReference type="eggNOG" id="ENOG502SRYV">
    <property type="taxonomic scope" value="Eukaryota"/>
</dbReference>
<dbReference type="FunCoup" id="M1AK40">
    <property type="interactions" value="2"/>
</dbReference>